<dbReference type="Proteomes" id="UP001499884">
    <property type="component" value="Unassembled WGS sequence"/>
</dbReference>
<dbReference type="PANTHER" id="PTHR43546">
    <property type="entry name" value="UPF0173 METAL-DEPENDENT HYDROLASE MJ1163-RELATED"/>
    <property type="match status" value="1"/>
</dbReference>
<dbReference type="PANTHER" id="PTHR43546:SF3">
    <property type="entry name" value="UPF0173 METAL-DEPENDENT HYDROLASE MJ1163"/>
    <property type="match status" value="1"/>
</dbReference>
<dbReference type="RefSeq" id="WP_345650848.1">
    <property type="nucleotide sequence ID" value="NZ_BAABEP010000038.1"/>
</dbReference>
<dbReference type="Gene3D" id="3.60.15.10">
    <property type="entry name" value="Ribonuclease Z/Hydroxyacylglutathione hydrolase-like"/>
    <property type="match status" value="1"/>
</dbReference>
<dbReference type="SMART" id="SM00849">
    <property type="entry name" value="Lactamase_B"/>
    <property type="match status" value="1"/>
</dbReference>
<accession>A0ABP7FPL8</accession>
<name>A0ABP7FPL8_9ACTN</name>
<evidence type="ECO:0000313" key="3">
    <source>
        <dbReference type="Proteomes" id="UP001499884"/>
    </source>
</evidence>
<protein>
    <submittedName>
        <fullName evidence="2">MBL fold metallo-hydrolase</fullName>
    </submittedName>
</protein>
<gene>
    <name evidence="2" type="ORF">GCM10023082_46680</name>
</gene>
<keyword evidence="3" id="KW-1185">Reference proteome</keyword>
<evidence type="ECO:0000259" key="1">
    <source>
        <dbReference type="SMART" id="SM00849"/>
    </source>
</evidence>
<comment type="caution">
    <text evidence="2">The sequence shown here is derived from an EMBL/GenBank/DDBJ whole genome shotgun (WGS) entry which is preliminary data.</text>
</comment>
<sequence>MRLTKYAHACVTFTDGDRTLLVDPGTFTPNAAELIAEADAILVTHEHFDHFDEAALRAELANRPDLTVYTTAEVAAKLGGQAVAVAAGDRVTAAGFDVTVHGEHHALIHADIPRASNVGFLVEDRVFHPGDSYVVPEAAVETLLVPTSGPWTKFGEAADFVRAVRPGRTIQIHELMLSELGRNSAAMFLGEEGLTGVALEELAWGASTEL</sequence>
<dbReference type="Pfam" id="PF13483">
    <property type="entry name" value="Lactamase_B_3"/>
    <property type="match status" value="1"/>
</dbReference>
<dbReference type="InterPro" id="IPR036866">
    <property type="entry name" value="RibonucZ/Hydroxyglut_hydro"/>
</dbReference>
<dbReference type="InterPro" id="IPR050114">
    <property type="entry name" value="UPF0173_UPF0282_UlaG_hydrolase"/>
</dbReference>
<dbReference type="CDD" id="cd06262">
    <property type="entry name" value="metallo-hydrolase-like_MBL-fold"/>
    <property type="match status" value="1"/>
</dbReference>
<feature type="domain" description="Metallo-beta-lactamase" evidence="1">
    <location>
        <begin position="7"/>
        <end position="168"/>
    </location>
</feature>
<proteinExistence type="predicted"/>
<dbReference type="InterPro" id="IPR001279">
    <property type="entry name" value="Metallo-B-lactamas"/>
</dbReference>
<dbReference type="EMBL" id="BAABEP010000038">
    <property type="protein sequence ID" value="GAA3744601.1"/>
    <property type="molecule type" value="Genomic_DNA"/>
</dbReference>
<dbReference type="SUPFAM" id="SSF56281">
    <property type="entry name" value="Metallo-hydrolase/oxidoreductase"/>
    <property type="match status" value="1"/>
</dbReference>
<reference evidence="3" key="1">
    <citation type="journal article" date="2019" name="Int. J. Syst. Evol. Microbiol.">
        <title>The Global Catalogue of Microorganisms (GCM) 10K type strain sequencing project: providing services to taxonomists for standard genome sequencing and annotation.</title>
        <authorList>
            <consortium name="The Broad Institute Genomics Platform"/>
            <consortium name="The Broad Institute Genome Sequencing Center for Infectious Disease"/>
            <person name="Wu L."/>
            <person name="Ma J."/>
        </authorList>
    </citation>
    <scope>NUCLEOTIDE SEQUENCE [LARGE SCALE GENOMIC DNA]</scope>
    <source>
        <strain evidence="3">JCM 30846</strain>
    </source>
</reference>
<evidence type="ECO:0000313" key="2">
    <source>
        <dbReference type="EMBL" id="GAA3744601.1"/>
    </source>
</evidence>
<organism evidence="2 3">
    <name type="scientific">Streptomyces tremellae</name>
    <dbReference type="NCBI Taxonomy" id="1124239"/>
    <lineage>
        <taxon>Bacteria</taxon>
        <taxon>Bacillati</taxon>
        <taxon>Actinomycetota</taxon>
        <taxon>Actinomycetes</taxon>
        <taxon>Kitasatosporales</taxon>
        <taxon>Streptomycetaceae</taxon>
        <taxon>Streptomyces</taxon>
    </lineage>
</organism>